<organism evidence="2 3">
    <name type="scientific">Pararobbsia silviterrae</name>
    <dbReference type="NCBI Taxonomy" id="1792498"/>
    <lineage>
        <taxon>Bacteria</taxon>
        <taxon>Pseudomonadati</taxon>
        <taxon>Pseudomonadota</taxon>
        <taxon>Betaproteobacteria</taxon>
        <taxon>Burkholderiales</taxon>
        <taxon>Burkholderiaceae</taxon>
        <taxon>Pararobbsia</taxon>
    </lineage>
</organism>
<name>A0A494Y0Q5_9BURK</name>
<gene>
    <name evidence="2" type="ORF">D7S86_08120</name>
</gene>
<dbReference type="EMBL" id="RBZU01000003">
    <property type="protein sequence ID" value="RKP56355.1"/>
    <property type="molecule type" value="Genomic_DNA"/>
</dbReference>
<comment type="caution">
    <text evidence="2">The sequence shown here is derived from an EMBL/GenBank/DDBJ whole genome shotgun (WGS) entry which is preliminary data.</text>
</comment>
<evidence type="ECO:0000313" key="2">
    <source>
        <dbReference type="EMBL" id="RKP56355.1"/>
    </source>
</evidence>
<protein>
    <submittedName>
        <fullName evidence="2">Uncharacterized protein</fullName>
    </submittedName>
</protein>
<keyword evidence="3" id="KW-1185">Reference proteome</keyword>
<feature type="region of interest" description="Disordered" evidence="1">
    <location>
        <begin position="75"/>
        <end position="96"/>
    </location>
</feature>
<evidence type="ECO:0000256" key="1">
    <source>
        <dbReference type="SAM" id="MobiDB-lite"/>
    </source>
</evidence>
<proteinExistence type="predicted"/>
<evidence type="ECO:0000313" key="3">
    <source>
        <dbReference type="Proteomes" id="UP000270342"/>
    </source>
</evidence>
<reference evidence="2 3" key="1">
    <citation type="submission" date="2018-10" db="EMBL/GenBank/DDBJ databases">
        <title>Robbsia sp. DHC34, isolated from soil.</title>
        <authorList>
            <person name="Gao Z.-H."/>
            <person name="Qiu L.-H."/>
        </authorList>
    </citation>
    <scope>NUCLEOTIDE SEQUENCE [LARGE SCALE GENOMIC DNA]</scope>
    <source>
        <strain evidence="2 3">DHC34</strain>
    </source>
</reference>
<dbReference type="Proteomes" id="UP000270342">
    <property type="component" value="Unassembled WGS sequence"/>
</dbReference>
<accession>A0A494Y0Q5</accession>
<sequence>MLASQAASDPQYGDLSAGGMPAFTSGQVGQIAGGAAHGIGSLVNNAANLVEQGVSSGLNAIPGIRDTALARAVRSTANADTSSQAKTDQDFSKNASPGAQAASIVTPFFLPMGSVADAGSAVGNAVRAIPGMGGTAGRLIGAGLGNAATGALASAGSPINPNGPDYWSQVGGNAALGGLLGAAAPAVASAGRAVGSGVTGLLSPVLNPGRYVGQGIANALGDQAGDVAANIRSAPQFVPGSQPTTAQAGANPTLVATEKAAANANPDFKMALAQRGIDNNDARWGALMGVAGTPADLQAAQAARDAAASPLYQQAHAATANVGPAFMRYAQIPEMQQAMQAAHSAAALDAAVGRGVPPVWPTPTSNTINGSALDYTSRALGDMINDAQRQGANSRAASLTALKSSVDGWTQRYIPGVQAAKDAYAAGSVPINTMEVGQQIANGLGTRSMNAGGAPEIQMMPFRSGLTQAMRGAPYGIDANALNTLQGIGQDLQRSTVSNSLKSPGSDTAYNLAANGWLARNLYGPAFGGSTGLGRTIAGVGTAAAGHPWAGLAAAGGIGKVGQAVGNRLNAQLSNLLLNPNALLPYLDARAAPTVNAAQQALPGLLQRQVLPAAIGGITRGGLMNSN</sequence>
<dbReference type="AlphaFoldDB" id="A0A494Y0Q5"/>